<name>A0A6J4HJN6_9PSEU</name>
<feature type="non-terminal residue" evidence="2">
    <location>
        <position position="1"/>
    </location>
</feature>
<dbReference type="AlphaFoldDB" id="A0A6J4HJN6"/>
<feature type="compositionally biased region" description="Basic residues" evidence="1">
    <location>
        <begin position="267"/>
        <end position="305"/>
    </location>
</feature>
<feature type="compositionally biased region" description="Low complexity" evidence="1">
    <location>
        <begin position="204"/>
        <end position="222"/>
    </location>
</feature>
<feature type="compositionally biased region" description="Basic and acidic residues" evidence="1">
    <location>
        <begin position="58"/>
        <end position="68"/>
    </location>
</feature>
<feature type="region of interest" description="Disordered" evidence="1">
    <location>
        <begin position="390"/>
        <end position="446"/>
    </location>
</feature>
<reference evidence="2" key="1">
    <citation type="submission" date="2020-02" db="EMBL/GenBank/DDBJ databases">
        <authorList>
            <person name="Meier V. D."/>
        </authorList>
    </citation>
    <scope>NUCLEOTIDE SEQUENCE</scope>
    <source>
        <strain evidence="2">AVDCRST_MAG54</strain>
    </source>
</reference>
<dbReference type="EMBL" id="CADCTH010000106">
    <property type="protein sequence ID" value="CAA9225695.1"/>
    <property type="molecule type" value="Genomic_DNA"/>
</dbReference>
<feature type="non-terminal residue" evidence="2">
    <location>
        <position position="446"/>
    </location>
</feature>
<feature type="compositionally biased region" description="Basic residues" evidence="1">
    <location>
        <begin position="430"/>
        <end position="446"/>
    </location>
</feature>
<feature type="compositionally biased region" description="Low complexity" evidence="1">
    <location>
        <begin position="419"/>
        <end position="429"/>
    </location>
</feature>
<protein>
    <submittedName>
        <fullName evidence="2">Uncharacterized MFS-type transporter</fullName>
    </submittedName>
</protein>
<accession>A0A6J4HJN6</accession>
<sequence>VVTDRPVHPAGDLPATPAPRLGLLGLGRRVLPGRDHDVRVHRLPDGDRRGGRGQRLLGARDHHRDLGGPRRTGGARVGAAQRRRRQGVRAAASARCPHRSHGRGDGAHGVRDARAVVPAAGARAAGRRHLHLRARPGRVQRAHLPPGAARAHRVGLRLRLGRGLRGRHRPADRLFRALPLGRAGLHVRRARHVRAGDRGDLRGLARGLRAPGPVHAVPLPAAARRRGRRAGERARLLPPPGPAAGAPLPRRPPPARLPRLQRDLPGRAHRGLHLRRRPRGGHVRALAGRRHHLRHRRQRRVRGGRGRGWPAGRPRRPEDRDRRVPRRPRPDRGVHALRVRDHRVLDRRHVPGAVRRTGAGVLAQLPRARRPARARGRAVRALRHHRARGQLPRAGDVRPVHHGLRHPAVGHPRHRARAAARAGDVPARARGTRQRPGGRRRRRCRL</sequence>
<organism evidence="2">
    <name type="scientific">uncultured Actinomycetospora sp</name>
    <dbReference type="NCBI Taxonomy" id="1135996"/>
    <lineage>
        <taxon>Bacteria</taxon>
        <taxon>Bacillati</taxon>
        <taxon>Actinomycetota</taxon>
        <taxon>Actinomycetes</taxon>
        <taxon>Pseudonocardiales</taxon>
        <taxon>Pseudonocardiaceae</taxon>
        <taxon>Actinomycetospora</taxon>
        <taxon>environmental samples</taxon>
    </lineage>
</organism>
<evidence type="ECO:0000313" key="2">
    <source>
        <dbReference type="EMBL" id="CAA9225695.1"/>
    </source>
</evidence>
<proteinExistence type="predicted"/>
<feature type="compositionally biased region" description="Basic and acidic residues" evidence="1">
    <location>
        <begin position="38"/>
        <end position="50"/>
    </location>
</feature>
<feature type="region of interest" description="Disordered" evidence="1">
    <location>
        <begin position="204"/>
        <end position="334"/>
    </location>
</feature>
<feature type="compositionally biased region" description="Basic and acidic residues" evidence="1">
    <location>
        <begin position="315"/>
        <end position="334"/>
    </location>
</feature>
<feature type="region of interest" description="Disordered" evidence="1">
    <location>
        <begin position="38"/>
        <end position="110"/>
    </location>
</feature>
<evidence type="ECO:0000256" key="1">
    <source>
        <dbReference type="SAM" id="MobiDB-lite"/>
    </source>
</evidence>
<gene>
    <name evidence="2" type="ORF">AVDCRST_MAG54-777</name>
</gene>